<evidence type="ECO:0000256" key="1">
    <source>
        <dbReference type="ARBA" id="ARBA00004117"/>
    </source>
</evidence>
<feature type="domain" description="Flagellar basal-body/hook protein C-terminal" evidence="8">
    <location>
        <begin position="446"/>
        <end position="482"/>
    </location>
</feature>
<gene>
    <name evidence="10" type="primary">flgK</name>
    <name evidence="10" type="ORF">OEZ71_09025</name>
</gene>
<keyword evidence="11" id="KW-1185">Reference proteome</keyword>
<feature type="domain" description="Flagellar hook-associated protein FlgK helical" evidence="9">
    <location>
        <begin position="89"/>
        <end position="312"/>
    </location>
</feature>
<evidence type="ECO:0000313" key="11">
    <source>
        <dbReference type="Proteomes" id="UP001652564"/>
    </source>
</evidence>
<feature type="domain" description="Flagellar basal body rod protein N-terminal" evidence="7">
    <location>
        <begin position="8"/>
        <end position="36"/>
    </location>
</feature>
<keyword evidence="10" id="KW-0966">Cell projection</keyword>
<dbReference type="PANTHER" id="PTHR30033">
    <property type="entry name" value="FLAGELLAR HOOK-ASSOCIATED PROTEIN 1"/>
    <property type="match status" value="1"/>
</dbReference>
<evidence type="ECO:0000256" key="4">
    <source>
        <dbReference type="ARBA" id="ARBA00016244"/>
    </source>
</evidence>
<reference evidence="10 11" key="1">
    <citation type="submission" date="2022-10" db="EMBL/GenBank/DDBJ databases">
        <title>Defluviimonas sp. nov., isolated from ocean surface sediments.</title>
        <authorList>
            <person name="He W."/>
            <person name="Wang L."/>
            <person name="Zhang D.-F."/>
        </authorList>
    </citation>
    <scope>NUCLEOTIDE SEQUENCE [LARGE SCALE GENOMIC DNA]</scope>
    <source>
        <strain evidence="10 11">WL0050</strain>
    </source>
</reference>
<evidence type="ECO:0000259" key="7">
    <source>
        <dbReference type="Pfam" id="PF00460"/>
    </source>
</evidence>
<evidence type="ECO:0000259" key="9">
    <source>
        <dbReference type="Pfam" id="PF22638"/>
    </source>
</evidence>
<dbReference type="InterPro" id="IPR002371">
    <property type="entry name" value="FlgK"/>
</dbReference>
<dbReference type="NCBIfam" id="TIGR02492">
    <property type="entry name" value="flgK_ends"/>
    <property type="match status" value="1"/>
</dbReference>
<evidence type="ECO:0000313" key="10">
    <source>
        <dbReference type="EMBL" id="MCV2872437.1"/>
    </source>
</evidence>
<dbReference type="PANTHER" id="PTHR30033:SF1">
    <property type="entry name" value="FLAGELLAR HOOK-ASSOCIATED PROTEIN 1"/>
    <property type="match status" value="1"/>
</dbReference>
<dbReference type="InterPro" id="IPR001444">
    <property type="entry name" value="Flag_bb_rod_N"/>
</dbReference>
<dbReference type="Pfam" id="PF00460">
    <property type="entry name" value="Flg_bb_rod"/>
    <property type="match status" value="1"/>
</dbReference>
<dbReference type="InterPro" id="IPR053927">
    <property type="entry name" value="FlgK_helical"/>
</dbReference>
<evidence type="ECO:0000256" key="3">
    <source>
        <dbReference type="ARBA" id="ARBA00009677"/>
    </source>
</evidence>
<keyword evidence="6" id="KW-0975">Bacterial flagellum</keyword>
<dbReference type="EMBL" id="JAOWKZ010000002">
    <property type="protein sequence ID" value="MCV2872437.1"/>
    <property type="molecule type" value="Genomic_DNA"/>
</dbReference>
<comment type="similarity">
    <text evidence="3">Belongs to the flagella basal body rod proteins family.</text>
</comment>
<dbReference type="Pfam" id="PF22638">
    <property type="entry name" value="FlgK_D1"/>
    <property type="match status" value="1"/>
</dbReference>
<dbReference type="InterPro" id="IPR010930">
    <property type="entry name" value="Flg_bb/hook_C_dom"/>
</dbReference>
<dbReference type="Pfam" id="PF06429">
    <property type="entry name" value="Flg_bbr_C"/>
    <property type="match status" value="1"/>
</dbReference>
<name>A0ABT2ZMZ1_9RHOB</name>
<evidence type="ECO:0000256" key="2">
    <source>
        <dbReference type="ARBA" id="ARBA00004613"/>
    </source>
</evidence>
<proteinExistence type="inferred from homology"/>
<keyword evidence="10" id="KW-0282">Flagellum</keyword>
<evidence type="ECO:0000256" key="5">
    <source>
        <dbReference type="ARBA" id="ARBA00022525"/>
    </source>
</evidence>
<protein>
    <recommendedName>
        <fullName evidence="4">Flagellar hook-associated protein 1</fullName>
    </recommendedName>
</protein>
<sequence length="483" mass="50154">MSLSASLANALTGLTASSRRAEVVSSNVSNALTEGYARREIHLSPQSLGGNGAGVQIDGITRSVNVALLADRRLADAEAGNSGMRTDFLARVESLIGSPEDAGSLSARIAELESALVQAASRPDSQARLQSVVDAANRVTGHLNALSDDVQQARMDADDSIAKQVETLNDALGQIDRLNAEILAQRASGRDATALMDERQRLVDRVAEIVPVREVPRDRDQIALFTTGGAILLEGNPAVIGFNPVGVITADMTIGSGALSGFTINGMPVPSGDDGVLGGGTLGAATAIRDDLATGVQAKLDALARDLIERFETPALDPTLAPGQPGLFTDSGLILDPLLEEGLAGRIRLNTIVDPAQAGQLWHLRDGLGAVTQGNVGDATLLNALTTALSVPRVASSGSFIGARSAAGLAADVLSGIASARQQEEFRQSYTVARQGALTELQLADGVDTDAEMQQLLLIEQAFAANARVIQTVDDLIQQLIGL</sequence>
<keyword evidence="5" id="KW-0964">Secreted</keyword>
<organism evidence="10 11">
    <name type="scientific">Albidovulum litorale</name>
    <dbReference type="NCBI Taxonomy" id="2984134"/>
    <lineage>
        <taxon>Bacteria</taxon>
        <taxon>Pseudomonadati</taxon>
        <taxon>Pseudomonadota</taxon>
        <taxon>Alphaproteobacteria</taxon>
        <taxon>Rhodobacterales</taxon>
        <taxon>Paracoccaceae</taxon>
        <taxon>Albidovulum</taxon>
    </lineage>
</organism>
<dbReference type="Proteomes" id="UP001652564">
    <property type="component" value="Unassembled WGS sequence"/>
</dbReference>
<comment type="caution">
    <text evidence="10">The sequence shown here is derived from an EMBL/GenBank/DDBJ whole genome shotgun (WGS) entry which is preliminary data.</text>
</comment>
<evidence type="ECO:0000259" key="8">
    <source>
        <dbReference type="Pfam" id="PF06429"/>
    </source>
</evidence>
<dbReference type="RefSeq" id="WP_263739619.1">
    <property type="nucleotide sequence ID" value="NZ_JAOWKZ010000002.1"/>
</dbReference>
<evidence type="ECO:0000256" key="6">
    <source>
        <dbReference type="ARBA" id="ARBA00023143"/>
    </source>
</evidence>
<keyword evidence="10" id="KW-0969">Cilium</keyword>
<accession>A0ABT2ZMZ1</accession>
<comment type="subcellular location">
    <subcellularLocation>
        <location evidence="1">Bacterial flagellum basal body</location>
    </subcellularLocation>
    <subcellularLocation>
        <location evidence="2">Secreted</location>
    </subcellularLocation>
</comment>